<organism evidence="5 6">
    <name type="scientific">Eubacterium aggregans</name>
    <dbReference type="NCBI Taxonomy" id="81409"/>
    <lineage>
        <taxon>Bacteria</taxon>
        <taxon>Bacillati</taxon>
        <taxon>Bacillota</taxon>
        <taxon>Clostridia</taxon>
        <taxon>Eubacteriales</taxon>
        <taxon>Eubacteriaceae</taxon>
        <taxon>Eubacterium</taxon>
    </lineage>
</organism>
<keyword evidence="3" id="KW-0411">Iron-sulfur</keyword>
<keyword evidence="2" id="KW-0408">Iron</keyword>
<dbReference type="CDD" id="cd19096">
    <property type="entry name" value="AKR_Fe-S_oxidoreductase"/>
    <property type="match status" value="1"/>
</dbReference>
<dbReference type="InterPro" id="IPR017900">
    <property type="entry name" value="4Fe4S_Fe_S_CS"/>
</dbReference>
<dbReference type="Gene3D" id="3.30.70.20">
    <property type="match status" value="1"/>
</dbReference>
<sequence>MTQKKLGFGFMRLPLMSLEDPASVNIPVLKKMVDTFLARGFTYFDTAYMYHDFKSEMFLREVLVKRHPRDSFTVASKMPTMLLKSQNQVTEIFEEQLEKCGVDYFDYYLLHNLGINNYATAEKYGCFEFIQEKKAEGKIKHIGFSYHDSADLLEDILSAHPEIEFVQLQLNYLDWESESIQSRRCYEVATNHGVPVIVMEPIKGGTLAEVPKAAETLLKAQNPHGSMASWALRFAASLDNVMMVLSGMSDMDQLLDNISYMENFLSLSEEEEATLWKAVDMINASIAIPCTACGYCVEGCPQKIAIPKYFSLYNAEIQSDNKGFSTHSVYFNNLIKDSGKPSDCIECGQCEEACPQHLSIMEDLKQVAKTFEAQ</sequence>
<dbReference type="STRING" id="81409.SAMN04515656_11033"/>
<dbReference type="InterPro" id="IPR036812">
    <property type="entry name" value="NAD(P)_OxRdtase_dom_sf"/>
</dbReference>
<evidence type="ECO:0000313" key="5">
    <source>
        <dbReference type="EMBL" id="SEA43123.1"/>
    </source>
</evidence>
<dbReference type="EMBL" id="FNRK01000010">
    <property type="protein sequence ID" value="SEA43123.1"/>
    <property type="molecule type" value="Genomic_DNA"/>
</dbReference>
<dbReference type="InterPro" id="IPR053135">
    <property type="entry name" value="AKR2_Oxidoreductase"/>
</dbReference>
<dbReference type="PANTHER" id="PTHR43312:SF2">
    <property type="entry name" value="OXIDOREDUCTASE"/>
    <property type="match status" value="1"/>
</dbReference>
<accession>A0A1H4B4P6</accession>
<dbReference type="Gene3D" id="3.20.20.100">
    <property type="entry name" value="NADP-dependent oxidoreductase domain"/>
    <property type="match status" value="1"/>
</dbReference>
<dbReference type="Pfam" id="PF00248">
    <property type="entry name" value="Aldo_ket_red"/>
    <property type="match status" value="1"/>
</dbReference>
<dbReference type="Proteomes" id="UP000199394">
    <property type="component" value="Unassembled WGS sequence"/>
</dbReference>
<dbReference type="InterPro" id="IPR017896">
    <property type="entry name" value="4Fe4S_Fe-S-bd"/>
</dbReference>
<dbReference type="SUPFAM" id="SSF51430">
    <property type="entry name" value="NAD(P)-linked oxidoreductase"/>
    <property type="match status" value="1"/>
</dbReference>
<dbReference type="PROSITE" id="PS00198">
    <property type="entry name" value="4FE4S_FER_1"/>
    <property type="match status" value="1"/>
</dbReference>
<dbReference type="PROSITE" id="PS51379">
    <property type="entry name" value="4FE4S_FER_2"/>
    <property type="match status" value="2"/>
</dbReference>
<protein>
    <recommendedName>
        <fullName evidence="4">4Fe-4S ferredoxin-type domain-containing protein</fullName>
    </recommendedName>
</protein>
<evidence type="ECO:0000256" key="1">
    <source>
        <dbReference type="ARBA" id="ARBA00022723"/>
    </source>
</evidence>
<dbReference type="SUPFAM" id="SSF46548">
    <property type="entry name" value="alpha-helical ferredoxin"/>
    <property type="match status" value="1"/>
</dbReference>
<feature type="domain" description="4Fe-4S ferredoxin-type" evidence="4">
    <location>
        <begin position="278"/>
        <end position="309"/>
    </location>
</feature>
<name>A0A1H4B4P6_9FIRM</name>
<evidence type="ECO:0000313" key="6">
    <source>
        <dbReference type="Proteomes" id="UP000199394"/>
    </source>
</evidence>
<dbReference type="OrthoDB" id="9773828at2"/>
<dbReference type="RefSeq" id="WP_090306932.1">
    <property type="nucleotide sequence ID" value="NZ_FNRK01000010.1"/>
</dbReference>
<gene>
    <name evidence="5" type="ORF">SAMN04515656_11033</name>
</gene>
<evidence type="ECO:0000256" key="2">
    <source>
        <dbReference type="ARBA" id="ARBA00023004"/>
    </source>
</evidence>
<evidence type="ECO:0000259" key="4">
    <source>
        <dbReference type="PROSITE" id="PS51379"/>
    </source>
</evidence>
<dbReference type="InterPro" id="IPR023210">
    <property type="entry name" value="NADP_OxRdtase_dom"/>
</dbReference>
<keyword evidence="1" id="KW-0479">Metal-binding</keyword>
<dbReference type="PANTHER" id="PTHR43312">
    <property type="entry name" value="D-THREO-ALDOSE 1-DEHYDROGENASE"/>
    <property type="match status" value="1"/>
</dbReference>
<dbReference type="GO" id="GO:0046872">
    <property type="term" value="F:metal ion binding"/>
    <property type="evidence" value="ECO:0007669"/>
    <property type="project" value="UniProtKB-KW"/>
</dbReference>
<dbReference type="GO" id="GO:0051536">
    <property type="term" value="F:iron-sulfur cluster binding"/>
    <property type="evidence" value="ECO:0007669"/>
    <property type="project" value="UniProtKB-KW"/>
</dbReference>
<evidence type="ECO:0000256" key="3">
    <source>
        <dbReference type="ARBA" id="ARBA00023014"/>
    </source>
</evidence>
<dbReference type="Pfam" id="PF13187">
    <property type="entry name" value="Fer4_9"/>
    <property type="match status" value="1"/>
</dbReference>
<proteinExistence type="predicted"/>
<feature type="domain" description="4Fe-4S ferredoxin-type" evidence="4">
    <location>
        <begin position="335"/>
        <end position="364"/>
    </location>
</feature>
<dbReference type="AlphaFoldDB" id="A0A1H4B4P6"/>
<reference evidence="5 6" key="1">
    <citation type="submission" date="2016-10" db="EMBL/GenBank/DDBJ databases">
        <authorList>
            <person name="de Groot N.N."/>
        </authorList>
    </citation>
    <scope>NUCLEOTIDE SEQUENCE [LARGE SCALE GENOMIC DNA]</scope>
    <source>
        <strain evidence="5 6">SR12</strain>
    </source>
</reference>
<keyword evidence="6" id="KW-1185">Reference proteome</keyword>